<dbReference type="RefSeq" id="WP_092335831.1">
    <property type="nucleotide sequence ID" value="NZ_FNCP01000051.1"/>
</dbReference>
<evidence type="ECO:0000256" key="4">
    <source>
        <dbReference type="ARBA" id="ARBA00022475"/>
    </source>
</evidence>
<dbReference type="InterPro" id="IPR036280">
    <property type="entry name" value="Multihaem_cyt_sf"/>
</dbReference>
<evidence type="ECO:0000256" key="1">
    <source>
        <dbReference type="ARBA" id="ARBA00004236"/>
    </source>
</evidence>
<evidence type="ECO:0000256" key="11">
    <source>
        <dbReference type="ARBA" id="ARBA00023136"/>
    </source>
</evidence>
<dbReference type="PANTHER" id="PTHR30333">
    <property type="entry name" value="CYTOCHROME C-TYPE PROTEIN"/>
    <property type="match status" value="1"/>
</dbReference>
<evidence type="ECO:0000256" key="9">
    <source>
        <dbReference type="ARBA" id="ARBA00022989"/>
    </source>
</evidence>
<reference evidence="14" key="1">
    <citation type="submission" date="2016-10" db="EMBL/GenBank/DDBJ databases">
        <authorList>
            <person name="Varghese N."/>
            <person name="Submissions S."/>
        </authorList>
    </citation>
    <scope>NUCLEOTIDE SEQUENCE [LARGE SCALE GENOMIC DNA]</scope>
    <source>
        <strain evidence="14">DSM 8344</strain>
    </source>
</reference>
<evidence type="ECO:0000313" key="14">
    <source>
        <dbReference type="Proteomes" id="UP000198656"/>
    </source>
</evidence>
<dbReference type="InterPro" id="IPR005126">
    <property type="entry name" value="NapC/NirT_cyt_c_N"/>
</dbReference>
<keyword evidence="5" id="KW-0349">Heme</keyword>
<name>A0A1G8LM74_9FIRM</name>
<dbReference type="InterPro" id="IPR051174">
    <property type="entry name" value="Cytochrome_c-type_ET"/>
</dbReference>
<keyword evidence="10" id="KW-0408">Iron</keyword>
<proteinExistence type="inferred from homology"/>
<keyword evidence="7" id="KW-0479">Metal-binding</keyword>
<evidence type="ECO:0000256" key="8">
    <source>
        <dbReference type="ARBA" id="ARBA00022982"/>
    </source>
</evidence>
<dbReference type="PANTHER" id="PTHR30333:SF1">
    <property type="entry name" value="CYTOCHROME C-TYPE PROTEIN NAPC"/>
    <property type="match status" value="1"/>
</dbReference>
<dbReference type="STRING" id="1121419.SAMN05443529_1519"/>
<evidence type="ECO:0000256" key="3">
    <source>
        <dbReference type="ARBA" id="ARBA00022448"/>
    </source>
</evidence>
<evidence type="ECO:0000256" key="7">
    <source>
        <dbReference type="ARBA" id="ARBA00022723"/>
    </source>
</evidence>
<dbReference type="GO" id="GO:0046872">
    <property type="term" value="F:metal ion binding"/>
    <property type="evidence" value="ECO:0007669"/>
    <property type="project" value="UniProtKB-KW"/>
</dbReference>
<dbReference type="EMBL" id="FNCP01000051">
    <property type="protein sequence ID" value="SDI56809.1"/>
    <property type="molecule type" value="Genomic_DNA"/>
</dbReference>
<comment type="similarity">
    <text evidence="2">Belongs to the NapC/NirT/NrfH family.</text>
</comment>
<organism evidence="13 14">
    <name type="scientific">Desulfosporosinus hippei DSM 8344</name>
    <dbReference type="NCBI Taxonomy" id="1121419"/>
    <lineage>
        <taxon>Bacteria</taxon>
        <taxon>Bacillati</taxon>
        <taxon>Bacillota</taxon>
        <taxon>Clostridia</taxon>
        <taxon>Eubacteriales</taxon>
        <taxon>Desulfitobacteriaceae</taxon>
        <taxon>Desulfosporosinus</taxon>
    </lineage>
</organism>
<keyword evidence="8" id="KW-0249">Electron transport</keyword>
<sequence>MKYLSSKTKKWLLIGVPLLVLFGFFVVAQYERTSTTYYCGTTCHIMKPPYETSFHSVHRETNGVGCKDCHIPHDNILEQIVYKGYSGARDYYKNTFAPPDVLHTKEWSRNILQRNCLRCHSTVVSRINTSEGKRCFECHRGEPHEPPTMPFSSQPIYTAIR</sequence>
<evidence type="ECO:0000256" key="5">
    <source>
        <dbReference type="ARBA" id="ARBA00022617"/>
    </source>
</evidence>
<protein>
    <submittedName>
        <fullName evidence="13">Cytochrome c nitrite reductase small subunit</fullName>
    </submittedName>
</protein>
<evidence type="ECO:0000313" key="13">
    <source>
        <dbReference type="EMBL" id="SDI56809.1"/>
    </source>
</evidence>
<evidence type="ECO:0000256" key="6">
    <source>
        <dbReference type="ARBA" id="ARBA00022692"/>
    </source>
</evidence>
<keyword evidence="9" id="KW-1133">Transmembrane helix</keyword>
<keyword evidence="14" id="KW-1185">Reference proteome</keyword>
<gene>
    <name evidence="13" type="ORF">SAMN05443529_1519</name>
</gene>
<accession>A0A1G8LM74</accession>
<dbReference type="GO" id="GO:0005886">
    <property type="term" value="C:plasma membrane"/>
    <property type="evidence" value="ECO:0007669"/>
    <property type="project" value="UniProtKB-SubCell"/>
</dbReference>
<dbReference type="Pfam" id="PF03264">
    <property type="entry name" value="Cytochrom_NNT"/>
    <property type="match status" value="1"/>
</dbReference>
<dbReference type="GO" id="GO:0009055">
    <property type="term" value="F:electron transfer activity"/>
    <property type="evidence" value="ECO:0007669"/>
    <property type="project" value="TreeGrafter"/>
</dbReference>
<evidence type="ECO:0000256" key="2">
    <source>
        <dbReference type="ARBA" id="ARBA00007395"/>
    </source>
</evidence>
<evidence type="ECO:0000259" key="12">
    <source>
        <dbReference type="Pfam" id="PF03264"/>
    </source>
</evidence>
<evidence type="ECO:0000256" key="10">
    <source>
        <dbReference type="ARBA" id="ARBA00023004"/>
    </source>
</evidence>
<keyword evidence="6" id="KW-0812">Transmembrane</keyword>
<dbReference type="Gene3D" id="1.10.3820.10">
    <property type="entry name" value="Di-heme elbow motif domain"/>
    <property type="match status" value="1"/>
</dbReference>
<feature type="domain" description="NapC/NirT cytochrome c N-terminal" evidence="12">
    <location>
        <begin position="11"/>
        <end position="140"/>
    </location>
</feature>
<dbReference type="AlphaFoldDB" id="A0A1G8LM74"/>
<keyword evidence="4" id="KW-1003">Cell membrane</keyword>
<dbReference type="GO" id="GO:0009061">
    <property type="term" value="P:anaerobic respiration"/>
    <property type="evidence" value="ECO:0007669"/>
    <property type="project" value="TreeGrafter"/>
</dbReference>
<dbReference type="SUPFAM" id="SSF48695">
    <property type="entry name" value="Multiheme cytochromes"/>
    <property type="match status" value="1"/>
</dbReference>
<keyword evidence="11" id="KW-0472">Membrane</keyword>
<dbReference type="InterPro" id="IPR038266">
    <property type="entry name" value="NapC/NirT_cytc_sf"/>
</dbReference>
<comment type="subcellular location">
    <subcellularLocation>
        <location evidence="1">Cell membrane</location>
    </subcellularLocation>
</comment>
<dbReference type="OrthoDB" id="9791652at2"/>
<dbReference type="Proteomes" id="UP000198656">
    <property type="component" value="Unassembled WGS sequence"/>
</dbReference>
<keyword evidence="3" id="KW-0813">Transport</keyword>